<dbReference type="PANTHER" id="PTHR42808">
    <property type="entry name" value="HYDROXYSTEROID DEHYDROGENASE-LIKE PROTEIN 2"/>
    <property type="match status" value="1"/>
</dbReference>
<evidence type="ECO:0000313" key="5">
    <source>
        <dbReference type="EMBL" id="MFC4558548.1"/>
    </source>
</evidence>
<dbReference type="EMBL" id="JBHSFU010000004">
    <property type="protein sequence ID" value="MFC4558548.1"/>
    <property type="molecule type" value="Genomic_DNA"/>
</dbReference>
<dbReference type="SUPFAM" id="SSF55718">
    <property type="entry name" value="SCP-like"/>
    <property type="match status" value="1"/>
</dbReference>
<accession>A0ABV9DKE1</accession>
<organism evidence="5 6">
    <name type="scientific">Virgibacillus kekensis</name>
    <dbReference type="NCBI Taxonomy" id="202261"/>
    <lineage>
        <taxon>Bacteria</taxon>
        <taxon>Bacillati</taxon>
        <taxon>Bacillota</taxon>
        <taxon>Bacilli</taxon>
        <taxon>Bacillales</taxon>
        <taxon>Bacillaceae</taxon>
        <taxon>Virgibacillus</taxon>
    </lineage>
</organism>
<name>A0ABV9DKE1_9BACI</name>
<comment type="caution">
    <text evidence="5">The sequence shown here is derived from an EMBL/GenBank/DDBJ whole genome shotgun (WGS) entry which is preliminary data.</text>
</comment>
<keyword evidence="2" id="KW-0521">NADP</keyword>
<evidence type="ECO:0000256" key="1">
    <source>
        <dbReference type="ARBA" id="ARBA00006484"/>
    </source>
</evidence>
<reference evidence="6" key="1">
    <citation type="journal article" date="2019" name="Int. J. Syst. Evol. Microbiol.">
        <title>The Global Catalogue of Microorganisms (GCM) 10K type strain sequencing project: providing services to taxonomists for standard genome sequencing and annotation.</title>
        <authorList>
            <consortium name="The Broad Institute Genomics Platform"/>
            <consortium name="The Broad Institute Genome Sequencing Center for Infectious Disease"/>
            <person name="Wu L."/>
            <person name="Ma J."/>
        </authorList>
    </citation>
    <scope>NUCLEOTIDE SEQUENCE [LARGE SCALE GENOMIC DNA]</scope>
    <source>
        <strain evidence="6">CGMCC 4.7426</strain>
    </source>
</reference>
<evidence type="ECO:0000256" key="3">
    <source>
        <dbReference type="ARBA" id="ARBA00023002"/>
    </source>
</evidence>
<dbReference type="RefSeq" id="WP_390295380.1">
    <property type="nucleotide sequence ID" value="NZ_JBHSFU010000004.1"/>
</dbReference>
<protein>
    <submittedName>
        <fullName evidence="5">SCP2 sterol-binding domain-containing protein</fullName>
    </submittedName>
</protein>
<proteinExistence type="inferred from homology"/>
<evidence type="ECO:0000259" key="4">
    <source>
        <dbReference type="Pfam" id="PF02036"/>
    </source>
</evidence>
<dbReference type="Proteomes" id="UP001595989">
    <property type="component" value="Unassembled WGS sequence"/>
</dbReference>
<dbReference type="InterPro" id="IPR051935">
    <property type="entry name" value="HSDL2"/>
</dbReference>
<evidence type="ECO:0000256" key="2">
    <source>
        <dbReference type="ARBA" id="ARBA00022857"/>
    </source>
</evidence>
<keyword evidence="3" id="KW-0560">Oxidoreductase</keyword>
<comment type="similarity">
    <text evidence="1">Belongs to the short-chain dehydrogenases/reductases (SDR) family.</text>
</comment>
<sequence length="119" mass="13835">MESIEHLAPTEIWKLIEQRLEQNSEPYKGVNAVYEFRLTDEQDGTYQLEFSDGTAAVHYTRQKDTDCILKMKEKHFKKFLLGKLNSTTAFMTGKIKIDGDISLALKLEKMLTQYQIAER</sequence>
<dbReference type="PANTHER" id="PTHR42808:SF3">
    <property type="entry name" value="HYDROXYSTEROID DEHYDROGENASE-LIKE PROTEIN 2"/>
    <property type="match status" value="1"/>
</dbReference>
<gene>
    <name evidence="5" type="ORF">ACFO3D_10040</name>
</gene>
<evidence type="ECO:0000313" key="6">
    <source>
        <dbReference type="Proteomes" id="UP001595989"/>
    </source>
</evidence>
<feature type="domain" description="SCP2" evidence="4">
    <location>
        <begin position="17"/>
        <end position="111"/>
    </location>
</feature>
<dbReference type="Gene3D" id="3.30.1050.10">
    <property type="entry name" value="SCP2 sterol-binding domain"/>
    <property type="match status" value="1"/>
</dbReference>
<dbReference type="InterPro" id="IPR003033">
    <property type="entry name" value="SCP2_sterol-bd_dom"/>
</dbReference>
<dbReference type="Pfam" id="PF02036">
    <property type="entry name" value="SCP2"/>
    <property type="match status" value="1"/>
</dbReference>
<keyword evidence="6" id="KW-1185">Reference proteome</keyword>
<dbReference type="InterPro" id="IPR036527">
    <property type="entry name" value="SCP2_sterol-bd_dom_sf"/>
</dbReference>